<dbReference type="InterPro" id="IPR011990">
    <property type="entry name" value="TPR-like_helical_dom_sf"/>
</dbReference>
<dbReference type="PRINTS" id="PR01595">
    <property type="entry name" value="SYCDCHAPRONE"/>
</dbReference>
<dbReference type="AlphaFoldDB" id="F8LDC9"/>
<dbReference type="InterPro" id="IPR011716">
    <property type="entry name" value="TPR-3"/>
</dbReference>
<protein>
    <submittedName>
        <fullName evidence="3">Low calcium response locus protein H</fullName>
    </submittedName>
</protein>
<comment type="similarity">
    <text evidence="1">Belongs to the LcrH/SycD chaperone family.</text>
</comment>
<proteinExistence type="inferred from homology"/>
<dbReference type="NCBIfam" id="TIGR02552">
    <property type="entry name" value="LcrH_SycD"/>
    <property type="match status" value="1"/>
</dbReference>
<reference evidence="3" key="1">
    <citation type="submission" date="2011-05" db="EMBL/GenBank/DDBJ databases">
        <title>Unity in variety -- the pan-genome of the Chlamydiae.</title>
        <authorList>
            <person name="Collingro A."/>
            <person name="Tischler P."/>
            <person name="Weinmaier T."/>
            <person name="Penz T."/>
            <person name="Heinz E."/>
            <person name="Brunham R.C."/>
            <person name="Read T.D."/>
            <person name="Bavoil P.M."/>
            <person name="Sachse K."/>
            <person name="Kahane S."/>
            <person name="Friedman M.G."/>
            <person name="Rattei T."/>
            <person name="Myers G.S.A."/>
            <person name="Horn M."/>
        </authorList>
    </citation>
    <scope>NUCLEOTIDE SEQUENCE</scope>
    <source>
        <strain evidence="3">2032/99</strain>
    </source>
</reference>
<dbReference type="PROSITE" id="PS50005">
    <property type="entry name" value="TPR"/>
    <property type="match status" value="1"/>
</dbReference>
<name>F8LDC9_9BACT</name>
<accession>F8LDC9</accession>
<evidence type="ECO:0000313" key="3">
    <source>
        <dbReference type="EMBL" id="CCB91405.1"/>
    </source>
</evidence>
<dbReference type="InterPro" id="IPR019734">
    <property type="entry name" value="TPR_rpt"/>
</dbReference>
<feature type="repeat" description="TPR" evidence="2">
    <location>
        <begin position="66"/>
        <end position="99"/>
    </location>
</feature>
<dbReference type="Gene3D" id="1.25.40.10">
    <property type="entry name" value="Tetratricopeptide repeat domain"/>
    <property type="match status" value="1"/>
</dbReference>
<dbReference type="InterPro" id="IPR005415">
    <property type="entry name" value="T3SS_Ca_resp_chp_LcrH/SycD"/>
</dbReference>
<dbReference type="Pfam" id="PF07720">
    <property type="entry name" value="TPR_3"/>
    <property type="match status" value="2"/>
</dbReference>
<keyword evidence="2" id="KW-0802">TPR repeat</keyword>
<evidence type="ECO:0000256" key="2">
    <source>
        <dbReference type="PROSITE-ProRule" id="PRU00339"/>
    </source>
</evidence>
<sequence length="156" mass="17575">MKASLSEAALRDLISQYEKDGKPIPEFSRDTIEALYSFGYGFYQSAKYDQSIHFFRFLTLVDSNTSKHWMGLGAALQMSKQYHHAIQCFGYAAVLTPGNPLAPFHAAECFLSLGEHERAAAVFDAAERIAKEKPHHYQKLLTRISLMHPGRKAHGE</sequence>
<dbReference type="SUPFAM" id="SSF48452">
    <property type="entry name" value="TPR-like"/>
    <property type="match status" value="1"/>
</dbReference>
<evidence type="ECO:0000256" key="1">
    <source>
        <dbReference type="ARBA" id="ARBA00010244"/>
    </source>
</evidence>
<organism evidence="3">
    <name type="scientific">Waddlia chondrophila 2032/99</name>
    <dbReference type="NCBI Taxonomy" id="765953"/>
    <lineage>
        <taxon>Bacteria</taxon>
        <taxon>Pseudomonadati</taxon>
        <taxon>Chlamydiota</taxon>
        <taxon>Chlamydiia</taxon>
        <taxon>Parachlamydiales</taxon>
        <taxon>Waddliaceae</taxon>
        <taxon>Waddlia</taxon>
    </lineage>
</organism>
<gene>
    <name evidence="3" type="primary">lcrH</name>
    <name evidence="3" type="ORF">WCH_AD01470</name>
</gene>
<dbReference type="EMBL" id="FR872653">
    <property type="protein sequence ID" value="CCB91405.1"/>
    <property type="molecule type" value="Genomic_DNA"/>
</dbReference>